<feature type="domain" description="Helicase ATP-binding" evidence="2">
    <location>
        <begin position="314"/>
        <end position="474"/>
    </location>
</feature>
<organism evidence="4">
    <name type="scientific">Caldithrix abyssi</name>
    <dbReference type="NCBI Taxonomy" id="187145"/>
    <lineage>
        <taxon>Bacteria</taxon>
        <taxon>Pseudomonadati</taxon>
        <taxon>Calditrichota</taxon>
        <taxon>Calditrichia</taxon>
        <taxon>Calditrichales</taxon>
        <taxon>Calditrichaceae</taxon>
        <taxon>Caldithrix</taxon>
    </lineage>
</organism>
<name>A0A7V5LIQ6_CALAY</name>
<dbReference type="Gene3D" id="3.40.50.300">
    <property type="entry name" value="P-loop containing nucleotide triphosphate hydrolases"/>
    <property type="match status" value="1"/>
</dbReference>
<keyword evidence="4" id="KW-0067">ATP-binding</keyword>
<dbReference type="Pfam" id="PF08455">
    <property type="entry name" value="SNF2_assoc"/>
    <property type="match status" value="1"/>
</dbReference>
<dbReference type="InterPro" id="IPR049730">
    <property type="entry name" value="SNF2/RAD54-like_C"/>
</dbReference>
<sequence>LLPFTKTRQQLQIPQKEMKQFIEYALTRMQPQNIPIEWPASFDFQILDQLVKKTLILREVEGELYFDLQFEYSAEQENAPLLQVDGLPFKPVKIIQGAKKNYVIQRQQKVEEAQINFLLANRLKITEDGLAFTLKYKVNPFDWLFNSLPEIAKHGFEVLGEENLEKLKVKRVAPKIISKVTSDLDWFDLNVELDFDGLRVSYFEISKALKSKKKYIQLTDGSAVRLDEKTLKKLGLISHFAQKVHGKDELRLSKTQALILDEILKSSSSAKSDKAFKQQLKKFKSFEKIEPVALPENFKGQLRPYQKAGLDWLCFLNQFGFGGCLADDMGLGKTIQALALLQREKEKAKTPLLNLVVAPTSVLSNWQLEAQRFTPDLKVLIHYGNERSKEPAHFESYDLVVTSYALLRRDYEIFREMQFHYVILDESQKIKNPHSQSAQVARMLKARHRLVMTGTPIENNLSELWSQFQFLNPGMLGSLKSFTQFYGTAIEKHGDKEKAEQLKRIIFPFILRRTKEQVAKELPPKSENVLYCDMEKQQANLYKKWRDYYRALILKQIDEQGMNRSKMKVLEGLTRLRQISINPAMVEKNYKKDSGKFEALWNILEDVFSEGHKVLLFSQFVKALTLVREKLDNKKLKYAYLDGSTKNRQQIIDQFQTQDDLKIFLISLKAGGLGLNLTAADYVIHLDPWWNPAVESQATDRAYRIGQYKNVFVYKLITKDSVEEKILALQGRKKKLADELISTDSTFFKNLERSDIELLFS</sequence>
<dbReference type="SUPFAM" id="SSF52540">
    <property type="entry name" value="P-loop containing nucleoside triphosphate hydrolases"/>
    <property type="match status" value="2"/>
</dbReference>
<dbReference type="InterPro" id="IPR013663">
    <property type="entry name" value="Helicase_SWF/SNF/SWI_bac"/>
</dbReference>
<dbReference type="CDD" id="cd18793">
    <property type="entry name" value="SF2_C_SNF"/>
    <property type="match status" value="1"/>
</dbReference>
<keyword evidence="1" id="KW-0378">Hydrolase</keyword>
<dbReference type="Pfam" id="PF00271">
    <property type="entry name" value="Helicase_C"/>
    <property type="match status" value="1"/>
</dbReference>
<dbReference type="InterPro" id="IPR014001">
    <property type="entry name" value="Helicase_ATP-bd"/>
</dbReference>
<feature type="domain" description="Helicase C-terminal" evidence="3">
    <location>
        <begin position="599"/>
        <end position="759"/>
    </location>
</feature>
<dbReference type="GO" id="GO:0004386">
    <property type="term" value="F:helicase activity"/>
    <property type="evidence" value="ECO:0007669"/>
    <property type="project" value="UniProtKB-KW"/>
</dbReference>
<dbReference type="GO" id="GO:0016787">
    <property type="term" value="F:hydrolase activity"/>
    <property type="evidence" value="ECO:0007669"/>
    <property type="project" value="UniProtKB-KW"/>
</dbReference>
<dbReference type="PROSITE" id="PS51192">
    <property type="entry name" value="HELICASE_ATP_BIND_1"/>
    <property type="match status" value="1"/>
</dbReference>
<evidence type="ECO:0000259" key="3">
    <source>
        <dbReference type="PROSITE" id="PS51194"/>
    </source>
</evidence>
<dbReference type="InterPro" id="IPR000330">
    <property type="entry name" value="SNF2_N"/>
</dbReference>
<dbReference type="Proteomes" id="UP000886111">
    <property type="component" value="Unassembled WGS sequence"/>
</dbReference>
<accession>A0A7V5LIQ6</accession>
<evidence type="ECO:0000313" key="4">
    <source>
        <dbReference type="EMBL" id="HHE54160.1"/>
    </source>
</evidence>
<feature type="non-terminal residue" evidence="4">
    <location>
        <position position="1"/>
    </location>
</feature>
<dbReference type="CDD" id="cd18012">
    <property type="entry name" value="DEXQc_arch_SWI2_SNF2"/>
    <property type="match status" value="1"/>
</dbReference>
<comment type="caution">
    <text evidence="4">The sequence shown here is derived from an EMBL/GenBank/DDBJ whole genome shotgun (WGS) entry which is preliminary data.</text>
</comment>
<dbReference type="InterPro" id="IPR001650">
    <property type="entry name" value="Helicase_C-like"/>
</dbReference>
<dbReference type="EMBL" id="DRTD01000009">
    <property type="protein sequence ID" value="HHE54160.1"/>
    <property type="molecule type" value="Genomic_DNA"/>
</dbReference>
<dbReference type="Gene3D" id="3.40.50.10810">
    <property type="entry name" value="Tandem AAA-ATPase domain"/>
    <property type="match status" value="1"/>
</dbReference>
<reference evidence="4" key="1">
    <citation type="journal article" date="2020" name="mSystems">
        <title>Genome- and Community-Level Interaction Insights into Carbon Utilization and Element Cycling Functions of Hydrothermarchaeota in Hydrothermal Sediment.</title>
        <authorList>
            <person name="Zhou Z."/>
            <person name="Liu Y."/>
            <person name="Xu W."/>
            <person name="Pan J."/>
            <person name="Luo Z.H."/>
            <person name="Li M."/>
        </authorList>
    </citation>
    <scope>NUCLEOTIDE SEQUENCE [LARGE SCALE GENOMIC DNA]</scope>
    <source>
        <strain evidence="4">HyVt-76</strain>
    </source>
</reference>
<dbReference type="PROSITE" id="PS51194">
    <property type="entry name" value="HELICASE_CTER"/>
    <property type="match status" value="1"/>
</dbReference>
<dbReference type="SMART" id="SM00490">
    <property type="entry name" value="HELICc"/>
    <property type="match status" value="1"/>
</dbReference>
<dbReference type="GO" id="GO:0005524">
    <property type="term" value="F:ATP binding"/>
    <property type="evidence" value="ECO:0007669"/>
    <property type="project" value="InterPro"/>
</dbReference>
<evidence type="ECO:0000256" key="1">
    <source>
        <dbReference type="ARBA" id="ARBA00022801"/>
    </source>
</evidence>
<evidence type="ECO:0000259" key="2">
    <source>
        <dbReference type="PROSITE" id="PS51192"/>
    </source>
</evidence>
<dbReference type="PANTHER" id="PTHR10799">
    <property type="entry name" value="SNF2/RAD54 HELICASE FAMILY"/>
    <property type="match status" value="1"/>
</dbReference>
<dbReference type="Pfam" id="PF00176">
    <property type="entry name" value="SNF2-rel_dom"/>
    <property type="match status" value="1"/>
</dbReference>
<keyword evidence="4" id="KW-0347">Helicase</keyword>
<proteinExistence type="predicted"/>
<dbReference type="AlphaFoldDB" id="A0A7V5LIQ6"/>
<keyword evidence="4" id="KW-0547">Nucleotide-binding</keyword>
<gene>
    <name evidence="4" type="ORF">ENL21_00125</name>
</gene>
<protein>
    <submittedName>
        <fullName evidence="4">DEAD/DEAH box helicase</fullName>
    </submittedName>
</protein>
<dbReference type="InterPro" id="IPR038718">
    <property type="entry name" value="SNF2-like_sf"/>
</dbReference>
<dbReference type="SMART" id="SM00487">
    <property type="entry name" value="DEXDc"/>
    <property type="match status" value="1"/>
</dbReference>
<dbReference type="InterPro" id="IPR027417">
    <property type="entry name" value="P-loop_NTPase"/>
</dbReference>